<dbReference type="Proteomes" id="UP000762676">
    <property type="component" value="Unassembled WGS sequence"/>
</dbReference>
<feature type="compositionally biased region" description="Basic residues" evidence="5">
    <location>
        <begin position="64"/>
        <end position="76"/>
    </location>
</feature>
<proteinExistence type="predicted"/>
<dbReference type="PROSITE" id="PS50261">
    <property type="entry name" value="G_PROTEIN_RECEP_F2_4"/>
    <property type="match status" value="1"/>
</dbReference>
<feature type="transmembrane region" description="Helical" evidence="6">
    <location>
        <begin position="869"/>
        <end position="887"/>
    </location>
</feature>
<feature type="compositionally biased region" description="Low complexity" evidence="5">
    <location>
        <begin position="83"/>
        <end position="97"/>
    </location>
</feature>
<keyword evidence="3 6" id="KW-1133">Transmembrane helix</keyword>
<dbReference type="InterPro" id="IPR017981">
    <property type="entry name" value="GPCR_2-like_7TM"/>
</dbReference>
<feature type="compositionally biased region" description="Polar residues" evidence="5">
    <location>
        <begin position="265"/>
        <end position="276"/>
    </location>
</feature>
<dbReference type="Gene3D" id="4.10.410.20">
    <property type="match status" value="1"/>
</dbReference>
<evidence type="ECO:0000256" key="3">
    <source>
        <dbReference type="ARBA" id="ARBA00022989"/>
    </source>
</evidence>
<gene>
    <name evidence="8" type="ORF">ElyMa_006006000</name>
</gene>
<organism evidence="8 9">
    <name type="scientific">Elysia marginata</name>
    <dbReference type="NCBI Taxonomy" id="1093978"/>
    <lineage>
        <taxon>Eukaryota</taxon>
        <taxon>Metazoa</taxon>
        <taxon>Spiralia</taxon>
        <taxon>Lophotrochozoa</taxon>
        <taxon>Mollusca</taxon>
        <taxon>Gastropoda</taxon>
        <taxon>Heterobranchia</taxon>
        <taxon>Euthyneura</taxon>
        <taxon>Panpulmonata</taxon>
        <taxon>Sacoglossa</taxon>
        <taxon>Placobranchoidea</taxon>
        <taxon>Plakobranchidae</taxon>
        <taxon>Elysia</taxon>
    </lineage>
</organism>
<comment type="subcellular location">
    <subcellularLocation>
        <location evidence="1">Membrane</location>
        <topology evidence="1">Multi-pass membrane protein</topology>
    </subcellularLocation>
</comment>
<feature type="region of interest" description="Disordered" evidence="5">
    <location>
        <begin position="63"/>
        <end position="100"/>
    </location>
</feature>
<keyword evidence="8" id="KW-0675">Receptor</keyword>
<dbReference type="Gene3D" id="1.20.1070.10">
    <property type="entry name" value="Rhodopsin 7-helix transmembrane proteins"/>
    <property type="match status" value="1"/>
</dbReference>
<feature type="transmembrane region" description="Helical" evidence="6">
    <location>
        <begin position="1031"/>
        <end position="1051"/>
    </location>
</feature>
<dbReference type="PANTHER" id="PTHR45902">
    <property type="entry name" value="LATROPHILIN RECEPTOR-LIKE PROTEIN A"/>
    <property type="match status" value="1"/>
</dbReference>
<keyword evidence="4 6" id="KW-0472">Membrane</keyword>
<name>A0AAV4GJN9_9GAST</name>
<evidence type="ECO:0000313" key="8">
    <source>
        <dbReference type="EMBL" id="GFR84635.1"/>
    </source>
</evidence>
<accession>A0AAV4GJN9</accession>
<reference evidence="8 9" key="1">
    <citation type="journal article" date="2021" name="Elife">
        <title>Chloroplast acquisition without the gene transfer in kleptoplastic sea slugs, Plakobranchus ocellatus.</title>
        <authorList>
            <person name="Maeda T."/>
            <person name="Takahashi S."/>
            <person name="Yoshida T."/>
            <person name="Shimamura S."/>
            <person name="Takaki Y."/>
            <person name="Nagai Y."/>
            <person name="Toyoda A."/>
            <person name="Suzuki Y."/>
            <person name="Arimoto A."/>
            <person name="Ishii H."/>
            <person name="Satoh N."/>
            <person name="Nishiyama T."/>
            <person name="Hasebe M."/>
            <person name="Maruyama T."/>
            <person name="Minagawa J."/>
            <person name="Obokata J."/>
            <person name="Shigenobu S."/>
        </authorList>
    </citation>
    <scope>NUCLEOTIDE SEQUENCE [LARGE SCALE GENOMIC DNA]</scope>
</reference>
<evidence type="ECO:0000256" key="5">
    <source>
        <dbReference type="SAM" id="MobiDB-lite"/>
    </source>
</evidence>
<dbReference type="SUPFAM" id="SSF81321">
    <property type="entry name" value="Family A G protein-coupled receptor-like"/>
    <property type="match status" value="1"/>
</dbReference>
<dbReference type="AlphaFoldDB" id="A0AAV4GJN9"/>
<keyword evidence="2 6" id="KW-0812">Transmembrane</keyword>
<dbReference type="GO" id="GO:0004888">
    <property type="term" value="F:transmembrane signaling receptor activity"/>
    <property type="evidence" value="ECO:0007669"/>
    <property type="project" value="InterPro"/>
</dbReference>
<evidence type="ECO:0000313" key="9">
    <source>
        <dbReference type="Proteomes" id="UP000762676"/>
    </source>
</evidence>
<dbReference type="CDD" id="cd15039">
    <property type="entry name" value="7tmB3_Methuselah-like"/>
    <property type="match status" value="1"/>
</dbReference>
<comment type="caution">
    <text evidence="8">The sequence shown here is derived from an EMBL/GenBank/DDBJ whole genome shotgun (WGS) entry which is preliminary data.</text>
</comment>
<feature type="transmembrane region" description="Helical" evidence="6">
    <location>
        <begin position="986"/>
        <end position="1010"/>
    </location>
</feature>
<dbReference type="PANTHER" id="PTHR45902:SF1">
    <property type="entry name" value="LATROPHILIN RECEPTOR-LIKE PROTEIN A"/>
    <property type="match status" value="1"/>
</dbReference>
<evidence type="ECO:0000259" key="7">
    <source>
        <dbReference type="PROSITE" id="PS50261"/>
    </source>
</evidence>
<feature type="transmembrane region" description="Helical" evidence="6">
    <location>
        <begin position="943"/>
        <end position="966"/>
    </location>
</feature>
<dbReference type="InterPro" id="IPR053231">
    <property type="entry name" value="GPCR_LN-TM7"/>
</dbReference>
<feature type="transmembrane region" description="Helical" evidence="6">
    <location>
        <begin position="1057"/>
        <end position="1079"/>
    </location>
</feature>
<sequence>MMPSILSCEPQPPTRENLVVASNLTNHTSTSSSQHAKSLYRSSEDLDKTLLWPPLGSTFLSKPRPSKLKKISKRSGVHPPKISTESQSSAGQSPSQQLPVVNSTRPEVLEEPTFVHVIPEVLLRPQTPRPVVVRSLSLLDIAYKDEEEFWFIITESYYEVCPTRCGTSESKLFARHTALCPECWCDTACYIYGDCCPDFYRRYGYTPPLDTAVQACRRVTFPDSRKNYYRMISACVDPNTLANLEHYPKAQNESGSEKEGGDANINKTSPVSYDSSHTTGWRKLEAERQCMNPDLAAHWNQSRPITDAVTGLTFANQYCAQCSGVSLQTSTPWRISVTTTSNKLFSTAASVLDTYRVAMTSDLASVSYWPTVYADDPQNTARACRNYHDVSTLENHRSRCNQTGLWRHYSRAAERACLLLDLPIYPEQKVYSYRNIYCYYCNHDVTWRQVELLRATSPSKVTGVGDNILSVLLDLDGSEERKFSTLDPEVNSVSVRKCNGSQFYDLAKDQCREVLCAPGKFPADNKTCASNPSLQSNVFGYMACYLVSGIPGGMLTISDLASRLAHEPNLVSRFGSNFSSSENENSRLDYEKEISEALKATVVKTSRWKCNSCGLLGQPSNSAVLLLQVAWASQRVLDRNLTEQILAQAQMPLVKLLDITVSASPESAFHIGNISVVKYPYCSIEENPVPNSRFVPRPPPRRHSEQIIAPAPCVNTDIALNQTDCAIDFTPSARSPPYVYTQRGELKNYVNMVQYLPVNSLLMCQYVAVPEEEYSFNLQEWTVRLNHCDSDISASDVIISETDGTMFVCLENYACWTQPERSRSTNEDTIHDILLRWISLICTVLSMLCCLVTFVTYSCLPQLRSSAGINNMILAFLVFFALGLAQFGSSQRDRHDVCMTIGVLTHFFWLAAVAAMSTATFHMFYALSFPLRFQQYHGRESMLLRVYVAIVLLLPALFISCTMLYAQMVEGNFGYASGRNCFVDAGIPKTVFFGVPVLSLVLVNAGMYVFTVSRLHGTPNIGETKIQRNNAVLYSKLSVATGATWIFGFFYDWTDFLGFAYAYMLTVPLLGLFLLLAFVTNKRVLDMARVKFPGLLAKLMLTRGESSSSQSTLKKTRSTSVA</sequence>
<evidence type="ECO:0000256" key="4">
    <source>
        <dbReference type="ARBA" id="ARBA00023136"/>
    </source>
</evidence>
<evidence type="ECO:0000256" key="1">
    <source>
        <dbReference type="ARBA" id="ARBA00004141"/>
    </source>
</evidence>
<feature type="transmembrane region" description="Helical" evidence="6">
    <location>
        <begin position="834"/>
        <end position="857"/>
    </location>
</feature>
<keyword evidence="9" id="KW-1185">Reference proteome</keyword>
<evidence type="ECO:0000256" key="2">
    <source>
        <dbReference type="ARBA" id="ARBA00022692"/>
    </source>
</evidence>
<feature type="domain" description="G-protein coupled receptors family 2 profile 2" evidence="7">
    <location>
        <begin position="835"/>
        <end position="1105"/>
    </location>
</feature>
<feature type="transmembrane region" description="Helical" evidence="6">
    <location>
        <begin position="907"/>
        <end position="931"/>
    </location>
</feature>
<dbReference type="GO" id="GO:0007166">
    <property type="term" value="P:cell surface receptor signaling pathway"/>
    <property type="evidence" value="ECO:0007669"/>
    <property type="project" value="InterPro"/>
</dbReference>
<feature type="region of interest" description="Disordered" evidence="5">
    <location>
        <begin position="250"/>
        <end position="276"/>
    </location>
</feature>
<evidence type="ECO:0000256" key="6">
    <source>
        <dbReference type="SAM" id="Phobius"/>
    </source>
</evidence>
<dbReference type="EMBL" id="BMAT01012055">
    <property type="protein sequence ID" value="GFR84635.1"/>
    <property type="molecule type" value="Genomic_DNA"/>
</dbReference>
<dbReference type="GO" id="GO:0016020">
    <property type="term" value="C:membrane"/>
    <property type="evidence" value="ECO:0007669"/>
    <property type="project" value="UniProtKB-SubCell"/>
</dbReference>
<protein>
    <submittedName>
        <fullName evidence="8">G-protein coupled receptor Mth2</fullName>
    </submittedName>
</protein>